<proteinExistence type="predicted"/>
<dbReference type="Proteomes" id="UP000009168">
    <property type="component" value="Unassembled WGS sequence"/>
</dbReference>
<protein>
    <submittedName>
        <fullName evidence="1">Uncharacterized protein</fullName>
    </submittedName>
</protein>
<name>I7LTX7_TETTS</name>
<dbReference type="RefSeq" id="XP_001007730.1">
    <property type="nucleotide sequence ID" value="XM_001007730.3"/>
</dbReference>
<dbReference type="EMBL" id="GG662853">
    <property type="protein sequence ID" value="EAR87485.1"/>
    <property type="molecule type" value="Genomic_DNA"/>
</dbReference>
<sequence length="273" mass="31561">MGQSRSQNRKQLDQSKIIYMCTLIKMKLNDYNCSRQAVILQKEKDLLLSIQNSQQNTRNQQQEIHQLSSIIENILNVRAAESIIRKCDVVKDHAQVISQSQGRLQLIKDLSPFIENICWSNLIFGMDCINQFKDEMLGFYGEDLENIIHSSANIDDRVRRALAPAIIASYDDLCGYVNMFCSKYNITITQFNENIHNFVYVQNILNSAFGNQNNSNINIYSQCNNSQSTQHYLNGFQPMNHYENTLIAQNKLQSGLTRSSQKENKKTKIFFCY</sequence>
<accession>I7LTX7</accession>
<dbReference type="KEGG" id="tet:TTHERM_00066920"/>
<gene>
    <name evidence="1" type="ORF">TTHERM_00066920</name>
</gene>
<keyword evidence="2" id="KW-1185">Reference proteome</keyword>
<dbReference type="HOGENOM" id="CLU_1021125_0_0_1"/>
<organism evidence="1 2">
    <name type="scientific">Tetrahymena thermophila (strain SB210)</name>
    <dbReference type="NCBI Taxonomy" id="312017"/>
    <lineage>
        <taxon>Eukaryota</taxon>
        <taxon>Sar</taxon>
        <taxon>Alveolata</taxon>
        <taxon>Ciliophora</taxon>
        <taxon>Intramacronucleata</taxon>
        <taxon>Oligohymenophorea</taxon>
        <taxon>Hymenostomatida</taxon>
        <taxon>Tetrahymenina</taxon>
        <taxon>Tetrahymenidae</taxon>
        <taxon>Tetrahymena</taxon>
    </lineage>
</organism>
<evidence type="ECO:0000313" key="1">
    <source>
        <dbReference type="EMBL" id="EAR87485.1"/>
    </source>
</evidence>
<reference evidence="2" key="1">
    <citation type="journal article" date="2006" name="PLoS Biol.">
        <title>Macronuclear genome sequence of the ciliate Tetrahymena thermophila, a model eukaryote.</title>
        <authorList>
            <person name="Eisen J.A."/>
            <person name="Coyne R.S."/>
            <person name="Wu M."/>
            <person name="Wu D."/>
            <person name="Thiagarajan M."/>
            <person name="Wortman J.R."/>
            <person name="Badger J.H."/>
            <person name="Ren Q."/>
            <person name="Amedeo P."/>
            <person name="Jones K.M."/>
            <person name="Tallon L.J."/>
            <person name="Delcher A.L."/>
            <person name="Salzberg S.L."/>
            <person name="Silva J.C."/>
            <person name="Haas B.J."/>
            <person name="Majoros W.H."/>
            <person name="Farzad M."/>
            <person name="Carlton J.M."/>
            <person name="Smith R.K. Jr."/>
            <person name="Garg J."/>
            <person name="Pearlman R.E."/>
            <person name="Karrer K.M."/>
            <person name="Sun L."/>
            <person name="Manning G."/>
            <person name="Elde N.C."/>
            <person name="Turkewitz A.P."/>
            <person name="Asai D.J."/>
            <person name="Wilkes D.E."/>
            <person name="Wang Y."/>
            <person name="Cai H."/>
            <person name="Collins K."/>
            <person name="Stewart B.A."/>
            <person name="Lee S.R."/>
            <person name="Wilamowska K."/>
            <person name="Weinberg Z."/>
            <person name="Ruzzo W.L."/>
            <person name="Wloga D."/>
            <person name="Gaertig J."/>
            <person name="Frankel J."/>
            <person name="Tsao C.-C."/>
            <person name="Gorovsky M.A."/>
            <person name="Keeling P.J."/>
            <person name="Waller R.F."/>
            <person name="Patron N.J."/>
            <person name="Cherry J.M."/>
            <person name="Stover N.A."/>
            <person name="Krieger C.J."/>
            <person name="del Toro C."/>
            <person name="Ryder H.F."/>
            <person name="Williamson S.C."/>
            <person name="Barbeau R.A."/>
            <person name="Hamilton E.P."/>
            <person name="Orias E."/>
        </authorList>
    </citation>
    <scope>NUCLEOTIDE SEQUENCE [LARGE SCALE GENOMIC DNA]</scope>
    <source>
        <strain evidence="2">SB210</strain>
    </source>
</reference>
<dbReference type="GeneID" id="7841834"/>
<dbReference type="AlphaFoldDB" id="I7LTX7"/>
<evidence type="ECO:0000313" key="2">
    <source>
        <dbReference type="Proteomes" id="UP000009168"/>
    </source>
</evidence>
<dbReference type="InParanoid" id="I7LTX7"/>